<reference evidence="2 3" key="1">
    <citation type="submission" date="2017-12" db="EMBL/GenBank/DDBJ databases">
        <title>Sequencing the genomes of 1000 Actinobacteria strains.</title>
        <authorList>
            <person name="Klenk H.-P."/>
        </authorList>
    </citation>
    <scope>NUCLEOTIDE SEQUENCE [LARGE SCALE GENOMIC DNA]</scope>
    <source>
        <strain evidence="2 3">DSM 44489</strain>
    </source>
</reference>
<dbReference type="PANTHER" id="PTHR36440:SF1">
    <property type="entry name" value="PUTATIVE (AFU_ORTHOLOGUE AFUA_8G07350)-RELATED"/>
    <property type="match status" value="1"/>
</dbReference>
<dbReference type="EMBL" id="PJMW01000002">
    <property type="protein sequence ID" value="PKV81436.1"/>
    <property type="molecule type" value="Genomic_DNA"/>
</dbReference>
<dbReference type="AlphaFoldDB" id="A0A2N3VIK1"/>
<dbReference type="PANTHER" id="PTHR36440">
    <property type="entry name" value="PUTATIVE (AFU_ORTHOLOGUE AFUA_8G07350)-RELATED"/>
    <property type="match status" value="1"/>
</dbReference>
<dbReference type="Pfam" id="PF07883">
    <property type="entry name" value="Cupin_2"/>
    <property type="match status" value="1"/>
</dbReference>
<evidence type="ECO:0000259" key="1">
    <source>
        <dbReference type="Pfam" id="PF07883"/>
    </source>
</evidence>
<gene>
    <name evidence="2" type="ORF">ATK86_5901</name>
</gene>
<comment type="caution">
    <text evidence="2">The sequence shown here is derived from an EMBL/GenBank/DDBJ whole genome shotgun (WGS) entry which is preliminary data.</text>
</comment>
<dbReference type="GO" id="GO:0051213">
    <property type="term" value="F:dioxygenase activity"/>
    <property type="evidence" value="ECO:0007669"/>
    <property type="project" value="UniProtKB-KW"/>
</dbReference>
<protein>
    <submittedName>
        <fullName evidence="2">Quercetin dioxygenase-like cupin family protein</fullName>
    </submittedName>
</protein>
<dbReference type="Proteomes" id="UP000233766">
    <property type="component" value="Unassembled WGS sequence"/>
</dbReference>
<proteinExistence type="predicted"/>
<dbReference type="OrthoDB" id="9791637at2"/>
<keyword evidence="2" id="KW-0560">Oxidoreductase</keyword>
<name>A0A2N3VIK1_9NOCA</name>
<dbReference type="InterPro" id="IPR014710">
    <property type="entry name" value="RmlC-like_jellyroll"/>
</dbReference>
<organism evidence="2 3">
    <name type="scientific">Nocardia fluminea</name>
    <dbReference type="NCBI Taxonomy" id="134984"/>
    <lineage>
        <taxon>Bacteria</taxon>
        <taxon>Bacillati</taxon>
        <taxon>Actinomycetota</taxon>
        <taxon>Actinomycetes</taxon>
        <taxon>Mycobacteriales</taxon>
        <taxon>Nocardiaceae</taxon>
        <taxon>Nocardia</taxon>
    </lineage>
</organism>
<accession>A0A2N3VIK1</accession>
<dbReference type="InterPro" id="IPR011051">
    <property type="entry name" value="RmlC_Cupin_sf"/>
</dbReference>
<dbReference type="Gene3D" id="2.60.120.10">
    <property type="entry name" value="Jelly Rolls"/>
    <property type="match status" value="1"/>
</dbReference>
<feature type="domain" description="Cupin type-2" evidence="1">
    <location>
        <begin position="42"/>
        <end position="109"/>
    </location>
</feature>
<keyword evidence="3" id="KW-1185">Reference proteome</keyword>
<evidence type="ECO:0000313" key="3">
    <source>
        <dbReference type="Proteomes" id="UP000233766"/>
    </source>
</evidence>
<keyword evidence="2" id="KW-0223">Dioxygenase</keyword>
<evidence type="ECO:0000313" key="2">
    <source>
        <dbReference type="EMBL" id="PKV81436.1"/>
    </source>
</evidence>
<dbReference type="SUPFAM" id="SSF51182">
    <property type="entry name" value="RmlC-like cupins"/>
    <property type="match status" value="1"/>
</dbReference>
<sequence>MTNTRDIALCLPEDAETLGTENVRMRLLTDANASDGAVSTLEVTMTQGADGAAPHFHTRSDELFYVADGELQVMAGDRILTVGAGGSLVVPRQMPHAFGATPDSGARILIALMPGVQRFEYFRLLDRLVHGAASHDEFLAAQEEFDNHFVDAPAWWAERNAHRG</sequence>
<dbReference type="InterPro" id="IPR013096">
    <property type="entry name" value="Cupin_2"/>
</dbReference>
<dbReference type="InterPro" id="IPR053146">
    <property type="entry name" value="QDO-like"/>
</dbReference>